<evidence type="ECO:0000256" key="2">
    <source>
        <dbReference type="PROSITE-ProRule" id="PRU00335"/>
    </source>
</evidence>
<feature type="DNA-binding region" description="H-T-H motif" evidence="2">
    <location>
        <begin position="28"/>
        <end position="47"/>
    </location>
</feature>
<dbReference type="Proteomes" id="UP000061546">
    <property type="component" value="Chromosome"/>
</dbReference>
<dbReference type="AlphaFoldDB" id="A0A0K2LD85"/>
<dbReference type="InterPro" id="IPR009057">
    <property type="entry name" value="Homeodomain-like_sf"/>
</dbReference>
<dbReference type="PROSITE" id="PS50977">
    <property type="entry name" value="HTH_TETR_2"/>
    <property type="match status" value="1"/>
</dbReference>
<keyword evidence="1 2" id="KW-0238">DNA-binding</keyword>
<dbReference type="SUPFAM" id="SSF46689">
    <property type="entry name" value="Homeodomain-like"/>
    <property type="match status" value="1"/>
</dbReference>
<protein>
    <recommendedName>
        <fullName evidence="3">HTH tetR-type domain-containing protein</fullName>
    </recommendedName>
</protein>
<sequence>MKKSDIQKEKILEVAQDLFVKKGFEATTTREISRSVDISDGSLYYYFPKGKKQILDLIVQKGMDYREHFVHEIHLDINDLAGFEKLIDSIYEGICELFSNEEGYRSFMITIRERAILSNDQSKWISQILDRLKSSLVISVKSIQDKTKIANDEEIGSLVDTVVSILQRSIYEELIIKNKKIISDDIRDKTMSQIHLLIQLIKK</sequence>
<dbReference type="InterPro" id="IPR001647">
    <property type="entry name" value="HTH_TetR"/>
</dbReference>
<evidence type="ECO:0000313" key="5">
    <source>
        <dbReference type="Proteomes" id="UP000061546"/>
    </source>
</evidence>
<dbReference type="Gene3D" id="1.10.357.10">
    <property type="entry name" value="Tetracycline Repressor, domain 2"/>
    <property type="match status" value="1"/>
</dbReference>
<name>A0A0K2LD85_9LACO</name>
<dbReference type="PANTHER" id="PTHR43479">
    <property type="entry name" value="ACREF/ENVCD OPERON REPRESSOR-RELATED"/>
    <property type="match status" value="1"/>
</dbReference>
<dbReference type="PRINTS" id="PR00455">
    <property type="entry name" value="HTHTETR"/>
</dbReference>
<evidence type="ECO:0000259" key="3">
    <source>
        <dbReference type="PROSITE" id="PS50977"/>
    </source>
</evidence>
<dbReference type="PANTHER" id="PTHR43479:SF11">
    <property type="entry name" value="ACREF_ENVCD OPERON REPRESSOR-RELATED"/>
    <property type="match status" value="1"/>
</dbReference>
<accession>A0A0K2LD85</accession>
<reference evidence="4 5" key="1">
    <citation type="submission" date="2015-08" db="EMBL/GenBank/DDBJ databases">
        <title>Genomic sequence of Lactobacillus heilongjiangensis DSM 28069, isolated from Chinese traditional pickle.</title>
        <authorList>
            <person name="Jiang X."/>
            <person name="Zheng B."/>
            <person name="Cheng H."/>
        </authorList>
    </citation>
    <scope>NUCLEOTIDE SEQUENCE [LARGE SCALE GENOMIC DNA]</scope>
    <source>
        <strain evidence="4 5">DSM 28069</strain>
    </source>
</reference>
<organism evidence="4 5">
    <name type="scientific">Companilactobacillus heilongjiangensis</name>
    <dbReference type="NCBI Taxonomy" id="1074467"/>
    <lineage>
        <taxon>Bacteria</taxon>
        <taxon>Bacillati</taxon>
        <taxon>Bacillota</taxon>
        <taxon>Bacilli</taxon>
        <taxon>Lactobacillales</taxon>
        <taxon>Lactobacillaceae</taxon>
        <taxon>Companilactobacillus</taxon>
    </lineage>
</organism>
<dbReference type="GO" id="GO:0003677">
    <property type="term" value="F:DNA binding"/>
    <property type="evidence" value="ECO:0007669"/>
    <property type="project" value="UniProtKB-UniRule"/>
</dbReference>
<gene>
    <name evidence="4" type="ORF">JP39_07505</name>
</gene>
<keyword evidence="5" id="KW-1185">Reference proteome</keyword>
<evidence type="ECO:0000256" key="1">
    <source>
        <dbReference type="ARBA" id="ARBA00023125"/>
    </source>
</evidence>
<dbReference type="InterPro" id="IPR050624">
    <property type="entry name" value="HTH-type_Tx_Regulator"/>
</dbReference>
<dbReference type="OrthoDB" id="9814200at2"/>
<dbReference type="RefSeq" id="WP_041501417.1">
    <property type="nucleotide sequence ID" value="NZ_BJDV01000016.1"/>
</dbReference>
<dbReference type="KEGG" id="lhi:JP39_07505"/>
<proteinExistence type="predicted"/>
<dbReference type="STRING" id="1074467.JP39_07505"/>
<evidence type="ECO:0000313" key="4">
    <source>
        <dbReference type="EMBL" id="ALB29225.1"/>
    </source>
</evidence>
<dbReference type="EMBL" id="CP012559">
    <property type="protein sequence ID" value="ALB29225.1"/>
    <property type="molecule type" value="Genomic_DNA"/>
</dbReference>
<dbReference type="Pfam" id="PF00440">
    <property type="entry name" value="TetR_N"/>
    <property type="match status" value="1"/>
</dbReference>
<feature type="domain" description="HTH tetR-type" evidence="3">
    <location>
        <begin position="5"/>
        <end position="65"/>
    </location>
</feature>